<name>A0ABV9IEZ2_9DEIO</name>
<protein>
    <recommendedName>
        <fullName evidence="4">Helix-turn-helix domain-containing protein</fullName>
    </recommendedName>
</protein>
<evidence type="ECO:0008006" key="4">
    <source>
        <dbReference type="Google" id="ProtNLM"/>
    </source>
</evidence>
<dbReference type="RefSeq" id="WP_380062999.1">
    <property type="nucleotide sequence ID" value="NZ_JBHSEI010000012.1"/>
</dbReference>
<evidence type="ECO:0000313" key="3">
    <source>
        <dbReference type="Proteomes" id="UP001595952"/>
    </source>
</evidence>
<dbReference type="Proteomes" id="UP001595952">
    <property type="component" value="Unassembled WGS sequence"/>
</dbReference>
<sequence length="425" mass="46390">MSAASRPRLVDSRQQFWWGEHQLIDYGVPAHIGTSAWAVYTCLLRHVNAESVTFPSVRLLMAETGLSNRVIGDSIAILKAAELIDVDRKSHQWNVYRILDVLHAIKKNRWALVKEEARDEKSPAPRSGRAAPKQMTKSHQPREEKSPEHVTKSHTKKNHLKTTKEGGVFDLEGDARETPAAPAPMALTSHAPSTTFENAALETTPKAMREPNTSVAVLSPDGEAADAAVTDTDLACLFGDTQGPQEASQVEAGEDVPPAAAPAPHDPEETRALLVPALGGPKNLARYMKETPPGLRSGSRRAWITQISPARASEIIFEGRTEAGAENPWTYIIRLLDIEIGAVIPGKGGRKTEAVIQPGAYLTAEEKAQQAARRPPVAEGETWYSRRSGRGYTVEEVTSQSVFVADAGEYPLRRFHHVFTSRATA</sequence>
<comment type="caution">
    <text evidence="2">The sequence shown here is derived from an EMBL/GenBank/DDBJ whole genome shotgun (WGS) entry which is preliminary data.</text>
</comment>
<feature type="region of interest" description="Disordered" evidence="1">
    <location>
        <begin position="244"/>
        <end position="266"/>
    </location>
</feature>
<evidence type="ECO:0000313" key="2">
    <source>
        <dbReference type="EMBL" id="MFC4640009.1"/>
    </source>
</evidence>
<feature type="region of interest" description="Disordered" evidence="1">
    <location>
        <begin position="115"/>
        <end position="168"/>
    </location>
</feature>
<feature type="compositionally biased region" description="Basic and acidic residues" evidence="1">
    <location>
        <begin position="140"/>
        <end position="151"/>
    </location>
</feature>
<organism evidence="2 3">
    <name type="scientific">Deinococcus hohokamensis</name>
    <dbReference type="NCBI Taxonomy" id="309883"/>
    <lineage>
        <taxon>Bacteria</taxon>
        <taxon>Thermotogati</taxon>
        <taxon>Deinococcota</taxon>
        <taxon>Deinococci</taxon>
        <taxon>Deinococcales</taxon>
        <taxon>Deinococcaceae</taxon>
        <taxon>Deinococcus</taxon>
    </lineage>
</organism>
<accession>A0ABV9IEZ2</accession>
<gene>
    <name evidence="2" type="ORF">ACFO0D_16905</name>
</gene>
<feature type="compositionally biased region" description="Basic residues" evidence="1">
    <location>
        <begin position="152"/>
        <end position="161"/>
    </location>
</feature>
<proteinExistence type="predicted"/>
<dbReference type="EMBL" id="JBHSEI010000012">
    <property type="protein sequence ID" value="MFC4640009.1"/>
    <property type="molecule type" value="Genomic_DNA"/>
</dbReference>
<evidence type="ECO:0000256" key="1">
    <source>
        <dbReference type="SAM" id="MobiDB-lite"/>
    </source>
</evidence>
<keyword evidence="3" id="KW-1185">Reference proteome</keyword>
<reference evidence="3" key="1">
    <citation type="journal article" date="2019" name="Int. J. Syst. Evol. Microbiol.">
        <title>The Global Catalogue of Microorganisms (GCM) 10K type strain sequencing project: providing services to taxonomists for standard genome sequencing and annotation.</title>
        <authorList>
            <consortium name="The Broad Institute Genomics Platform"/>
            <consortium name="The Broad Institute Genome Sequencing Center for Infectious Disease"/>
            <person name="Wu L."/>
            <person name="Ma J."/>
        </authorList>
    </citation>
    <scope>NUCLEOTIDE SEQUENCE [LARGE SCALE GENOMIC DNA]</scope>
    <source>
        <strain evidence="3">CCUG 55995</strain>
    </source>
</reference>